<evidence type="ECO:0000313" key="2">
    <source>
        <dbReference type="EMBL" id="EAU64519.1"/>
    </source>
</evidence>
<evidence type="ECO:0000313" key="3">
    <source>
        <dbReference type="Proteomes" id="UP000032702"/>
    </source>
</evidence>
<dbReference type="InterPro" id="IPR011754">
    <property type="entry name" value="Mxa_paralog_2268"/>
</dbReference>
<dbReference type="NCBIfam" id="TIGR02268">
    <property type="entry name" value="Myxococcus xanthus paralogous family TIGR02268"/>
    <property type="match status" value="1"/>
</dbReference>
<proteinExistence type="predicted"/>
<keyword evidence="1" id="KW-0732">Signal</keyword>
<accession>Q08VK9</accession>
<sequence>MLQPCIFPVALAALLMNLPAAAQAAPVEGPAPRSIVLTGKAGESPLLYLAPGTFTFILLDAPILRESVEVEDRAHFARVDPSDQGITLALRAPLAPTERLTLRFTYREGSPSSAVLLLTGRAGEVDTVVNVSRPPQTVEACHVELSVTRERCEKQGQELEALRARSLTVSPAAVALAELVDDNGMKAGNLKKSCLDAPGEFLPIRCRALGASTWTVVVFEVSNGGEAPWAPAWAEVTPGSEGVPRRARAVLASRATVLPGKEVSVAVEVEMPVRKPQEWLEAPHTLRLCDAAGSRCLSLSQVRL</sequence>
<organism evidence="2 3">
    <name type="scientific">Stigmatella aurantiaca (strain DW4/3-1)</name>
    <dbReference type="NCBI Taxonomy" id="378806"/>
    <lineage>
        <taxon>Bacteria</taxon>
        <taxon>Pseudomonadati</taxon>
        <taxon>Myxococcota</taxon>
        <taxon>Myxococcia</taxon>
        <taxon>Myxococcales</taxon>
        <taxon>Cystobacterineae</taxon>
        <taxon>Archangiaceae</taxon>
        <taxon>Stigmatella</taxon>
    </lineage>
</organism>
<dbReference type="RefSeq" id="WP_002616433.1">
    <property type="nucleotide sequence ID" value="NC_014623.1"/>
</dbReference>
<feature type="signal peptide" evidence="1">
    <location>
        <begin position="1"/>
        <end position="24"/>
    </location>
</feature>
<comment type="caution">
    <text evidence="2">The sequence shown here is derived from an EMBL/GenBank/DDBJ whole genome shotgun (WGS) entry which is preliminary data.</text>
</comment>
<dbReference type="AlphaFoldDB" id="Q08VK9"/>
<dbReference type="Proteomes" id="UP000032702">
    <property type="component" value="Unassembled WGS sequence"/>
</dbReference>
<dbReference type="EMBL" id="AAMD01000113">
    <property type="protein sequence ID" value="EAU64519.1"/>
    <property type="molecule type" value="Genomic_DNA"/>
</dbReference>
<gene>
    <name evidence="2" type="ORF">STIAU_1117</name>
</gene>
<feature type="chain" id="PRO_5004167076" description="Myxococcus xanthus paralogous family TIGR02268" evidence="1">
    <location>
        <begin position="25"/>
        <end position="304"/>
    </location>
</feature>
<reference evidence="2 3" key="1">
    <citation type="submission" date="2006-04" db="EMBL/GenBank/DDBJ databases">
        <authorList>
            <person name="Nierman W.C."/>
        </authorList>
    </citation>
    <scope>NUCLEOTIDE SEQUENCE [LARGE SCALE GENOMIC DNA]</scope>
    <source>
        <strain evidence="2 3">DW4/3-1</strain>
    </source>
</reference>
<evidence type="ECO:0000256" key="1">
    <source>
        <dbReference type="SAM" id="SignalP"/>
    </source>
</evidence>
<dbReference type="OrthoDB" id="5537272at2"/>
<evidence type="ECO:0008006" key="4">
    <source>
        <dbReference type="Google" id="ProtNLM"/>
    </source>
</evidence>
<dbReference type="Pfam" id="PF09544">
    <property type="entry name" value="DUF2381"/>
    <property type="match status" value="1"/>
</dbReference>
<protein>
    <recommendedName>
        <fullName evidence="4">Myxococcus xanthus paralogous family TIGR02268</fullName>
    </recommendedName>
</protein>
<name>Q08VK9_STIAD</name>